<keyword evidence="3" id="KW-1185">Reference proteome</keyword>
<dbReference type="EMBL" id="JARBHB010000002">
    <property type="protein sequence ID" value="KAJ8893292.1"/>
    <property type="molecule type" value="Genomic_DNA"/>
</dbReference>
<sequence>MPIASSAVDSSPVTSNSSSTPSVASYFSATEVMDAEIRSALKCIDSHYSLNSCEGLSELFKNMFPDSSIVKQFSCSATKCAYIIYFELAPYFIVAIFKCANIHINWDSNSNEVTTRYFTSVFMGHSSEEVTLSVLREATEKLNVSKLLNLSMDGPTVNWKLFSVLQVDWKNDFGCTLIDVGSSTLHTLNNCFKHGNLSTSWDLEGFLASIYWLFKDFPARKEDY</sequence>
<dbReference type="Proteomes" id="UP001159363">
    <property type="component" value="Chromosome 2"/>
</dbReference>
<gene>
    <name evidence="2" type="ORF">PR048_005883</name>
</gene>
<dbReference type="PANTHER" id="PTHR37162:SF11">
    <property type="match status" value="1"/>
</dbReference>
<reference evidence="2 3" key="1">
    <citation type="submission" date="2023-02" db="EMBL/GenBank/DDBJ databases">
        <title>LHISI_Scaffold_Assembly.</title>
        <authorList>
            <person name="Stuart O.P."/>
            <person name="Cleave R."/>
            <person name="Magrath M.J.L."/>
            <person name="Mikheyev A.S."/>
        </authorList>
    </citation>
    <scope>NUCLEOTIDE SEQUENCE [LARGE SCALE GENOMIC DNA]</scope>
    <source>
        <strain evidence="2">Daus_M_001</strain>
        <tissue evidence="2">Leg muscle</tissue>
    </source>
</reference>
<protein>
    <submittedName>
        <fullName evidence="2">Uncharacterized protein</fullName>
    </submittedName>
</protein>
<name>A0ABQ9I9G5_9NEOP</name>
<evidence type="ECO:0000313" key="2">
    <source>
        <dbReference type="EMBL" id="KAJ8893292.1"/>
    </source>
</evidence>
<comment type="caution">
    <text evidence="2">The sequence shown here is derived from an EMBL/GenBank/DDBJ whole genome shotgun (WGS) entry which is preliminary data.</text>
</comment>
<proteinExistence type="predicted"/>
<accession>A0ABQ9I9G5</accession>
<feature type="region of interest" description="Disordered" evidence="1">
    <location>
        <begin position="1"/>
        <end position="22"/>
    </location>
</feature>
<evidence type="ECO:0000256" key="1">
    <source>
        <dbReference type="SAM" id="MobiDB-lite"/>
    </source>
</evidence>
<evidence type="ECO:0000313" key="3">
    <source>
        <dbReference type="Proteomes" id="UP001159363"/>
    </source>
</evidence>
<dbReference type="PANTHER" id="PTHR37162">
    <property type="entry name" value="HAT FAMILY DIMERISATION DOMAINCONTAINING PROTEIN-RELATED"/>
    <property type="match status" value="1"/>
</dbReference>
<organism evidence="2 3">
    <name type="scientific">Dryococelus australis</name>
    <dbReference type="NCBI Taxonomy" id="614101"/>
    <lineage>
        <taxon>Eukaryota</taxon>
        <taxon>Metazoa</taxon>
        <taxon>Ecdysozoa</taxon>
        <taxon>Arthropoda</taxon>
        <taxon>Hexapoda</taxon>
        <taxon>Insecta</taxon>
        <taxon>Pterygota</taxon>
        <taxon>Neoptera</taxon>
        <taxon>Polyneoptera</taxon>
        <taxon>Phasmatodea</taxon>
        <taxon>Verophasmatodea</taxon>
        <taxon>Anareolatae</taxon>
        <taxon>Phasmatidae</taxon>
        <taxon>Eurycanthinae</taxon>
        <taxon>Dryococelus</taxon>
    </lineage>
</organism>